<dbReference type="PROSITE" id="PS01124">
    <property type="entry name" value="HTH_ARAC_FAMILY_2"/>
    <property type="match status" value="1"/>
</dbReference>
<evidence type="ECO:0000256" key="3">
    <source>
        <dbReference type="ARBA" id="ARBA00023163"/>
    </source>
</evidence>
<sequence>MDEPLLVNYRIQGVWENIDFHSHREYEVFLFHSGTCRYLIHNQIYDLEPGDVLLMDGLALHKPNVPPNSPYVRSHVHFSPQWLKGMLQAVGAEYLLDLFEKHHHYFIRTKENEEFKHLVEVTGQLAELKRKADPADRTAEVEMKALLLQVLASVHRLGRVESNNLPTHKAEKAEHAENIAKYIQENFMEKLTIDSIAEALSISKSYVSHVFKEMTGFTVMEYVMSSRLTQAKYLLEAEPDKPLKDIACESGFESVSHFSRYFKSKVGVTAKEYRRQRLKIYGEENEL</sequence>
<keyword evidence="1" id="KW-0805">Transcription regulation</keyword>
<evidence type="ECO:0000256" key="1">
    <source>
        <dbReference type="ARBA" id="ARBA00023015"/>
    </source>
</evidence>
<organism evidence="5 6">
    <name type="scientific">Virgibacillus xinjiangensis</name>
    <dbReference type="NCBI Taxonomy" id="393090"/>
    <lineage>
        <taxon>Bacteria</taxon>
        <taxon>Bacillati</taxon>
        <taxon>Bacillota</taxon>
        <taxon>Bacilli</taxon>
        <taxon>Bacillales</taxon>
        <taxon>Bacillaceae</taxon>
        <taxon>Virgibacillus</taxon>
    </lineage>
</organism>
<dbReference type="SUPFAM" id="SSF51215">
    <property type="entry name" value="Regulatory protein AraC"/>
    <property type="match status" value="1"/>
</dbReference>
<dbReference type="InterPro" id="IPR020449">
    <property type="entry name" value="Tscrpt_reg_AraC-type_HTH"/>
</dbReference>
<evidence type="ECO:0000313" key="5">
    <source>
        <dbReference type="EMBL" id="MFC3039527.1"/>
    </source>
</evidence>
<dbReference type="InterPro" id="IPR014710">
    <property type="entry name" value="RmlC-like_jellyroll"/>
</dbReference>
<comment type="caution">
    <text evidence="5">The sequence shown here is derived from an EMBL/GenBank/DDBJ whole genome shotgun (WGS) entry which is preliminary data.</text>
</comment>
<keyword evidence="3" id="KW-0804">Transcription</keyword>
<dbReference type="InterPro" id="IPR018062">
    <property type="entry name" value="HTH_AraC-typ_CS"/>
</dbReference>
<dbReference type="Gene3D" id="1.10.10.60">
    <property type="entry name" value="Homeodomain-like"/>
    <property type="match status" value="2"/>
</dbReference>
<dbReference type="RefSeq" id="WP_390269136.1">
    <property type="nucleotide sequence ID" value="NZ_JBHRSA010000013.1"/>
</dbReference>
<proteinExistence type="predicted"/>
<dbReference type="PRINTS" id="PR00032">
    <property type="entry name" value="HTHARAC"/>
</dbReference>
<dbReference type="InterPro" id="IPR037923">
    <property type="entry name" value="HTH-like"/>
</dbReference>
<dbReference type="Gene3D" id="2.60.120.10">
    <property type="entry name" value="Jelly Rolls"/>
    <property type="match status" value="1"/>
</dbReference>
<dbReference type="PANTHER" id="PTHR43280">
    <property type="entry name" value="ARAC-FAMILY TRANSCRIPTIONAL REGULATOR"/>
    <property type="match status" value="1"/>
</dbReference>
<evidence type="ECO:0000313" key="6">
    <source>
        <dbReference type="Proteomes" id="UP001595279"/>
    </source>
</evidence>
<dbReference type="Pfam" id="PF02311">
    <property type="entry name" value="AraC_binding"/>
    <property type="match status" value="1"/>
</dbReference>
<accession>A0ABV7CSZ9</accession>
<protein>
    <submittedName>
        <fullName evidence="5">AraC family transcriptional regulator</fullName>
    </submittedName>
</protein>
<name>A0ABV7CSZ9_9BACI</name>
<dbReference type="SUPFAM" id="SSF46689">
    <property type="entry name" value="Homeodomain-like"/>
    <property type="match status" value="2"/>
</dbReference>
<dbReference type="PROSITE" id="PS00041">
    <property type="entry name" value="HTH_ARAC_FAMILY_1"/>
    <property type="match status" value="1"/>
</dbReference>
<dbReference type="Proteomes" id="UP001595279">
    <property type="component" value="Unassembled WGS sequence"/>
</dbReference>
<gene>
    <name evidence="5" type="ORF">ACFOGI_04630</name>
</gene>
<reference evidence="6" key="1">
    <citation type="journal article" date="2019" name="Int. J. Syst. Evol. Microbiol.">
        <title>The Global Catalogue of Microorganisms (GCM) 10K type strain sequencing project: providing services to taxonomists for standard genome sequencing and annotation.</title>
        <authorList>
            <consortium name="The Broad Institute Genomics Platform"/>
            <consortium name="The Broad Institute Genome Sequencing Center for Infectious Disease"/>
            <person name="Wu L."/>
            <person name="Ma J."/>
        </authorList>
    </citation>
    <scope>NUCLEOTIDE SEQUENCE [LARGE SCALE GENOMIC DNA]</scope>
    <source>
        <strain evidence="6">KCTC 13128</strain>
    </source>
</reference>
<dbReference type="EMBL" id="JBHRSA010000013">
    <property type="protein sequence ID" value="MFC3039527.1"/>
    <property type="molecule type" value="Genomic_DNA"/>
</dbReference>
<evidence type="ECO:0000256" key="2">
    <source>
        <dbReference type="ARBA" id="ARBA00023125"/>
    </source>
</evidence>
<keyword evidence="6" id="KW-1185">Reference proteome</keyword>
<dbReference type="InterPro" id="IPR018060">
    <property type="entry name" value="HTH_AraC"/>
</dbReference>
<dbReference type="PANTHER" id="PTHR43280:SF2">
    <property type="entry name" value="HTH-TYPE TRANSCRIPTIONAL REGULATOR EXSA"/>
    <property type="match status" value="1"/>
</dbReference>
<feature type="domain" description="HTH araC/xylS-type" evidence="4">
    <location>
        <begin position="177"/>
        <end position="276"/>
    </location>
</feature>
<dbReference type="InterPro" id="IPR009057">
    <property type="entry name" value="Homeodomain-like_sf"/>
</dbReference>
<dbReference type="Pfam" id="PF12833">
    <property type="entry name" value="HTH_18"/>
    <property type="match status" value="1"/>
</dbReference>
<dbReference type="SMART" id="SM00342">
    <property type="entry name" value="HTH_ARAC"/>
    <property type="match status" value="1"/>
</dbReference>
<dbReference type="InterPro" id="IPR003313">
    <property type="entry name" value="AraC-bd"/>
</dbReference>
<keyword evidence="2" id="KW-0238">DNA-binding</keyword>
<evidence type="ECO:0000259" key="4">
    <source>
        <dbReference type="PROSITE" id="PS01124"/>
    </source>
</evidence>